<keyword evidence="4 6" id="KW-1133">Transmembrane helix</keyword>
<feature type="transmembrane region" description="Helical" evidence="6">
    <location>
        <begin position="186"/>
        <end position="211"/>
    </location>
</feature>
<feature type="transmembrane region" description="Helical" evidence="6">
    <location>
        <begin position="91"/>
        <end position="116"/>
    </location>
</feature>
<dbReference type="PANTHER" id="PTHR30028:SF0">
    <property type="entry name" value="PROTEIN ALUMINUM SENSITIVE 3"/>
    <property type="match status" value="1"/>
</dbReference>
<comment type="subcellular location">
    <subcellularLocation>
        <location evidence="1">Membrane</location>
        <topology evidence="1">Multi-pass membrane protein</topology>
    </subcellularLocation>
</comment>
<accession>A0A3B0Z1U9</accession>
<keyword evidence="3 6" id="KW-0812">Transmembrane</keyword>
<feature type="transmembrane region" description="Helical" evidence="6">
    <location>
        <begin position="223"/>
        <end position="245"/>
    </location>
</feature>
<feature type="transmembrane region" description="Helical" evidence="6">
    <location>
        <begin position="6"/>
        <end position="27"/>
    </location>
</feature>
<keyword evidence="5 6" id="KW-0472">Membrane</keyword>
<reference evidence="7" key="1">
    <citation type="submission" date="2018-06" db="EMBL/GenBank/DDBJ databases">
        <authorList>
            <person name="Zhirakovskaya E."/>
        </authorList>
    </citation>
    <scope>NUCLEOTIDE SEQUENCE</scope>
</reference>
<proteinExistence type="inferred from homology"/>
<name>A0A3B0Z1U9_9ZZZZ</name>
<sequence length="264" mass="28696">MITLSLFDLSLAALLVVALALSSLHIYPKLAGQLTIAAIRSAIQLTLIGLVLKVLFANSHLLWIALLSLFMLAVAGREVMARQHRRFSGWWGYGIGVLSMFISSFSVALFALIIVIGNEPWYEPQYSIPLLGMLLGNTMTGIALALDRLTSSASEQRDVIEARLMLGYSHQEAIAGIRQQVFRTGLIPIINAMAAAGIVSLPGMMTGQILAGAPPVEAVKYQILIMFLISGGAGFGTLAALHFGVRRLFDERLRLRLDRLHKAD</sequence>
<evidence type="ECO:0000256" key="5">
    <source>
        <dbReference type="ARBA" id="ARBA00023136"/>
    </source>
</evidence>
<feature type="transmembrane region" description="Helical" evidence="6">
    <location>
        <begin position="61"/>
        <end position="79"/>
    </location>
</feature>
<dbReference type="InterPro" id="IPR005226">
    <property type="entry name" value="UPF0014_fam"/>
</dbReference>
<dbReference type="AlphaFoldDB" id="A0A3B0Z1U9"/>
<organism evidence="7">
    <name type="scientific">hydrothermal vent metagenome</name>
    <dbReference type="NCBI Taxonomy" id="652676"/>
    <lineage>
        <taxon>unclassified sequences</taxon>
        <taxon>metagenomes</taxon>
        <taxon>ecological metagenomes</taxon>
    </lineage>
</organism>
<dbReference type="GO" id="GO:0005886">
    <property type="term" value="C:plasma membrane"/>
    <property type="evidence" value="ECO:0007669"/>
    <property type="project" value="TreeGrafter"/>
</dbReference>
<gene>
    <name evidence="7" type="ORF">MNBD_GAMMA14-2338</name>
</gene>
<evidence type="ECO:0000256" key="4">
    <source>
        <dbReference type="ARBA" id="ARBA00022989"/>
    </source>
</evidence>
<evidence type="ECO:0000313" key="7">
    <source>
        <dbReference type="EMBL" id="VAW75284.1"/>
    </source>
</evidence>
<evidence type="ECO:0000256" key="6">
    <source>
        <dbReference type="SAM" id="Phobius"/>
    </source>
</evidence>
<comment type="similarity">
    <text evidence="2">Belongs to the UPF0014 family.</text>
</comment>
<evidence type="ECO:0000256" key="1">
    <source>
        <dbReference type="ARBA" id="ARBA00004141"/>
    </source>
</evidence>
<protein>
    <submittedName>
        <fullName evidence="7">Probable iron export permease protein FetB</fullName>
    </submittedName>
</protein>
<dbReference type="PANTHER" id="PTHR30028">
    <property type="entry name" value="UPF0014 INNER MEMBRANE PROTEIN YBBM-RELATED"/>
    <property type="match status" value="1"/>
</dbReference>
<evidence type="ECO:0000256" key="3">
    <source>
        <dbReference type="ARBA" id="ARBA00022692"/>
    </source>
</evidence>
<feature type="transmembrane region" description="Helical" evidence="6">
    <location>
        <begin position="128"/>
        <end position="146"/>
    </location>
</feature>
<dbReference type="Pfam" id="PF03649">
    <property type="entry name" value="UPF0014"/>
    <property type="match status" value="1"/>
</dbReference>
<evidence type="ECO:0000256" key="2">
    <source>
        <dbReference type="ARBA" id="ARBA00005268"/>
    </source>
</evidence>
<dbReference type="EMBL" id="UOFM01000128">
    <property type="protein sequence ID" value="VAW75284.1"/>
    <property type="molecule type" value="Genomic_DNA"/>
</dbReference>